<organism evidence="2 3">
    <name type="scientific">Gracilariopsis chorda</name>
    <dbReference type="NCBI Taxonomy" id="448386"/>
    <lineage>
        <taxon>Eukaryota</taxon>
        <taxon>Rhodophyta</taxon>
        <taxon>Florideophyceae</taxon>
        <taxon>Rhodymeniophycidae</taxon>
        <taxon>Gracilariales</taxon>
        <taxon>Gracilariaceae</taxon>
        <taxon>Gracilariopsis</taxon>
    </lineage>
</organism>
<comment type="caution">
    <text evidence="2">The sequence shown here is derived from an EMBL/GenBank/DDBJ whole genome shotgun (WGS) entry which is preliminary data.</text>
</comment>
<evidence type="ECO:0000256" key="1">
    <source>
        <dbReference type="SAM" id="MobiDB-lite"/>
    </source>
</evidence>
<accession>A0A2V3IU78</accession>
<gene>
    <name evidence="2" type="ORF">BWQ96_04600</name>
</gene>
<feature type="region of interest" description="Disordered" evidence="1">
    <location>
        <begin position="1"/>
        <end position="54"/>
    </location>
</feature>
<dbReference type="AlphaFoldDB" id="A0A2V3IU78"/>
<evidence type="ECO:0000313" key="3">
    <source>
        <dbReference type="Proteomes" id="UP000247409"/>
    </source>
</evidence>
<feature type="compositionally biased region" description="Polar residues" evidence="1">
    <location>
        <begin position="39"/>
        <end position="48"/>
    </location>
</feature>
<keyword evidence="3" id="KW-1185">Reference proteome</keyword>
<proteinExistence type="predicted"/>
<sequence length="324" mass="35542">MAAGEAPYPPSPRPHGHSLPAGASSSVVEESSNESGANTSSPTVNLSPATAKKRRVKWDGARAGLLCARGVTSAGAHLAKWGEGDRMYTRAAELFNAQPSKPFDTNSKHIKDRFLLLTERFKNKDAALAKQSGTTEAQDELSNLLEDATAAMSDVRLAATKATEKKSKVEDELSRAGAAARDVSLMRRTRWNKRVLDKNMGGLDVEYESEGDGISAAAKRRRRRDDAEEEKDNAIIDIIKRDVAECRDVERRKCATAEKRLDLDQRRFQHKLDIDAERRQRDVAAEVACAKASADAAAVSMADREERTQTLALIAELVRSVRKN</sequence>
<evidence type="ECO:0000313" key="2">
    <source>
        <dbReference type="EMBL" id="PXF45696.1"/>
    </source>
</evidence>
<feature type="compositionally biased region" description="Low complexity" evidence="1">
    <location>
        <begin position="21"/>
        <end position="38"/>
    </location>
</feature>
<protein>
    <submittedName>
        <fullName evidence="2">Uncharacterized protein</fullName>
    </submittedName>
</protein>
<dbReference type="EMBL" id="NBIV01000055">
    <property type="protein sequence ID" value="PXF45696.1"/>
    <property type="molecule type" value="Genomic_DNA"/>
</dbReference>
<dbReference type="Proteomes" id="UP000247409">
    <property type="component" value="Unassembled WGS sequence"/>
</dbReference>
<reference evidence="2 3" key="1">
    <citation type="journal article" date="2018" name="Mol. Biol. Evol.">
        <title>Analysis of the draft genome of the red seaweed Gracilariopsis chorda provides insights into genome size evolution in Rhodophyta.</title>
        <authorList>
            <person name="Lee J."/>
            <person name="Yang E.C."/>
            <person name="Graf L."/>
            <person name="Yang J.H."/>
            <person name="Qiu H."/>
            <person name="Zel Zion U."/>
            <person name="Chan C.X."/>
            <person name="Stephens T.G."/>
            <person name="Weber A.P.M."/>
            <person name="Boo G.H."/>
            <person name="Boo S.M."/>
            <person name="Kim K.M."/>
            <person name="Shin Y."/>
            <person name="Jung M."/>
            <person name="Lee S.J."/>
            <person name="Yim H.S."/>
            <person name="Lee J.H."/>
            <person name="Bhattacharya D."/>
            <person name="Yoon H.S."/>
        </authorList>
    </citation>
    <scope>NUCLEOTIDE SEQUENCE [LARGE SCALE GENOMIC DNA]</scope>
    <source>
        <strain evidence="2 3">SKKU-2015</strain>
        <tissue evidence="2">Whole body</tissue>
    </source>
</reference>
<name>A0A2V3IU78_9FLOR</name>